<keyword evidence="6" id="KW-0067">ATP-binding</keyword>
<evidence type="ECO:0000256" key="5">
    <source>
        <dbReference type="ARBA" id="ARBA00022777"/>
    </source>
</evidence>
<dbReference type="InterPro" id="IPR035907">
    <property type="entry name" value="Hppk_sf"/>
</dbReference>
<keyword evidence="5 9" id="KW-0418">Kinase</keyword>
<evidence type="ECO:0000256" key="1">
    <source>
        <dbReference type="ARBA" id="ARBA00005051"/>
    </source>
</evidence>
<evidence type="ECO:0000313" key="9">
    <source>
        <dbReference type="EMBL" id="OGC38992.1"/>
    </source>
</evidence>
<dbReference type="GO" id="GO:0046654">
    <property type="term" value="P:tetrahydrofolate biosynthetic process"/>
    <property type="evidence" value="ECO:0007669"/>
    <property type="project" value="UniProtKB-UniPathway"/>
</dbReference>
<dbReference type="GO" id="GO:0016301">
    <property type="term" value="F:kinase activity"/>
    <property type="evidence" value="ECO:0007669"/>
    <property type="project" value="UniProtKB-KW"/>
</dbReference>
<evidence type="ECO:0000313" key="10">
    <source>
        <dbReference type="Proteomes" id="UP000177025"/>
    </source>
</evidence>
<dbReference type="PANTHER" id="PTHR43071:SF1">
    <property type="entry name" value="2-AMINO-4-HYDROXY-6-HYDROXYMETHYLDIHYDROPTERIDINE PYROPHOSPHOKINASE"/>
    <property type="match status" value="1"/>
</dbReference>
<dbReference type="AlphaFoldDB" id="A0A1F4U258"/>
<sequence>MASVMLLLGSNQGDMKGNLYRACQILEHHSIHINRQTKIYKTKPVGKVDQPDFLNQGLYVDTDLTPQQLLAVIKNIELAMGRDMKSRRWGSRLIDIDILFYERMKIKEPNLQIPHPEFFKRPFAQIIAAELIPDFKPPGKKKRFLNMPGE</sequence>
<organism evidence="9 10">
    <name type="scientific">candidate division WOR-3 bacterium RBG_13_43_14</name>
    <dbReference type="NCBI Taxonomy" id="1802590"/>
    <lineage>
        <taxon>Bacteria</taxon>
        <taxon>Bacteria division WOR-3</taxon>
    </lineage>
</organism>
<evidence type="ECO:0000256" key="6">
    <source>
        <dbReference type="ARBA" id="ARBA00022840"/>
    </source>
</evidence>
<evidence type="ECO:0000256" key="4">
    <source>
        <dbReference type="ARBA" id="ARBA00022741"/>
    </source>
</evidence>
<feature type="domain" description="7,8-dihydro-6-hydroxymethylpterin-pyrophosphokinase" evidence="8">
    <location>
        <begin position="88"/>
        <end position="99"/>
    </location>
</feature>
<reference evidence="9 10" key="1">
    <citation type="journal article" date="2016" name="Nat. Commun.">
        <title>Thousands of microbial genomes shed light on interconnected biogeochemical processes in an aquifer system.</title>
        <authorList>
            <person name="Anantharaman K."/>
            <person name="Brown C.T."/>
            <person name="Hug L.A."/>
            <person name="Sharon I."/>
            <person name="Castelle C.J."/>
            <person name="Probst A.J."/>
            <person name="Thomas B.C."/>
            <person name="Singh A."/>
            <person name="Wilkins M.J."/>
            <person name="Karaoz U."/>
            <person name="Brodie E.L."/>
            <person name="Williams K.H."/>
            <person name="Hubbard S.S."/>
            <person name="Banfield J.F."/>
        </authorList>
    </citation>
    <scope>NUCLEOTIDE SEQUENCE [LARGE SCALE GENOMIC DNA]</scope>
</reference>
<protein>
    <recommendedName>
        <fullName evidence="2">2-amino-4-hydroxy-6-hydroxymethyldihydropteridine diphosphokinase</fullName>
        <ecNumber evidence="2">2.7.6.3</ecNumber>
    </recommendedName>
</protein>
<dbReference type="NCBIfam" id="TIGR01498">
    <property type="entry name" value="folK"/>
    <property type="match status" value="1"/>
</dbReference>
<dbReference type="Pfam" id="PF01288">
    <property type="entry name" value="HPPK"/>
    <property type="match status" value="1"/>
</dbReference>
<dbReference type="GO" id="GO:0003848">
    <property type="term" value="F:2-amino-4-hydroxy-6-hydroxymethyldihydropteridine diphosphokinase activity"/>
    <property type="evidence" value="ECO:0007669"/>
    <property type="project" value="UniProtKB-EC"/>
</dbReference>
<dbReference type="InterPro" id="IPR000550">
    <property type="entry name" value="Hppk"/>
</dbReference>
<accession>A0A1F4U258</accession>
<dbReference type="GO" id="GO:0005524">
    <property type="term" value="F:ATP binding"/>
    <property type="evidence" value="ECO:0007669"/>
    <property type="project" value="UniProtKB-KW"/>
</dbReference>
<proteinExistence type="predicted"/>
<dbReference type="GO" id="GO:0046656">
    <property type="term" value="P:folic acid biosynthetic process"/>
    <property type="evidence" value="ECO:0007669"/>
    <property type="project" value="UniProtKB-KW"/>
</dbReference>
<dbReference type="Gene3D" id="3.30.70.560">
    <property type="entry name" value="7,8-Dihydro-6-hydroxymethylpterin-pyrophosphokinase HPPK"/>
    <property type="match status" value="1"/>
</dbReference>
<keyword evidence="4" id="KW-0547">Nucleotide-binding</keyword>
<dbReference type="EC" id="2.7.6.3" evidence="2"/>
<dbReference type="UniPathway" id="UPA00077">
    <property type="reaction ID" value="UER00155"/>
</dbReference>
<dbReference type="Proteomes" id="UP000177025">
    <property type="component" value="Unassembled WGS sequence"/>
</dbReference>
<name>A0A1F4U258_UNCW3</name>
<evidence type="ECO:0000256" key="7">
    <source>
        <dbReference type="ARBA" id="ARBA00022909"/>
    </source>
</evidence>
<dbReference type="EMBL" id="MEUM01000157">
    <property type="protein sequence ID" value="OGC38992.1"/>
    <property type="molecule type" value="Genomic_DNA"/>
</dbReference>
<keyword evidence="3" id="KW-0808">Transferase</keyword>
<dbReference type="PANTHER" id="PTHR43071">
    <property type="entry name" value="2-AMINO-4-HYDROXY-6-HYDROXYMETHYLDIHYDROPTERIDINE PYROPHOSPHOKINASE"/>
    <property type="match status" value="1"/>
</dbReference>
<evidence type="ECO:0000256" key="2">
    <source>
        <dbReference type="ARBA" id="ARBA00013253"/>
    </source>
</evidence>
<gene>
    <name evidence="9" type="ORF">A2Y85_07315</name>
</gene>
<comment type="pathway">
    <text evidence="1">Cofactor biosynthesis; tetrahydrofolate biosynthesis; 2-amino-4-hydroxy-6-hydroxymethyl-7,8-dihydropteridine diphosphate from 7,8-dihydroneopterin triphosphate: step 4/4.</text>
</comment>
<evidence type="ECO:0000256" key="3">
    <source>
        <dbReference type="ARBA" id="ARBA00022679"/>
    </source>
</evidence>
<evidence type="ECO:0000259" key="8">
    <source>
        <dbReference type="PROSITE" id="PS00794"/>
    </source>
</evidence>
<dbReference type="SUPFAM" id="SSF55083">
    <property type="entry name" value="6-hydroxymethyl-7,8-dihydropterin pyrophosphokinase, HPPK"/>
    <property type="match status" value="1"/>
</dbReference>
<dbReference type="PROSITE" id="PS00794">
    <property type="entry name" value="HPPK"/>
    <property type="match status" value="1"/>
</dbReference>
<dbReference type="CDD" id="cd00483">
    <property type="entry name" value="HPPK"/>
    <property type="match status" value="1"/>
</dbReference>
<comment type="caution">
    <text evidence="9">The sequence shown here is derived from an EMBL/GenBank/DDBJ whole genome shotgun (WGS) entry which is preliminary data.</text>
</comment>
<keyword evidence="7" id="KW-0289">Folate biosynthesis</keyword>